<dbReference type="SUPFAM" id="SSF52141">
    <property type="entry name" value="Uracil-DNA glycosylase-like"/>
    <property type="match status" value="1"/>
</dbReference>
<dbReference type="EMBL" id="CP054143">
    <property type="protein sequence ID" value="QKJ67368.1"/>
    <property type="molecule type" value="Genomic_DNA"/>
</dbReference>
<dbReference type="Proteomes" id="UP000504844">
    <property type="component" value="Chromosome"/>
</dbReference>
<keyword evidence="2" id="KW-0326">Glycosidase</keyword>
<dbReference type="Pfam" id="PF03167">
    <property type="entry name" value="UDG"/>
    <property type="match status" value="1"/>
</dbReference>
<evidence type="ECO:0000313" key="2">
    <source>
        <dbReference type="EMBL" id="QKJ67368.1"/>
    </source>
</evidence>
<dbReference type="EC" id="3.2.2.15" evidence="2"/>
<dbReference type="InterPro" id="IPR005122">
    <property type="entry name" value="Uracil-DNA_glycosylase-like"/>
</dbReference>
<accession>A0A6M8STI0</accession>
<dbReference type="AlphaFoldDB" id="A0A6M8STI0"/>
<evidence type="ECO:0000313" key="3">
    <source>
        <dbReference type="Proteomes" id="UP000504844"/>
    </source>
</evidence>
<reference evidence="2 3" key="1">
    <citation type="submission" date="2020-05" db="EMBL/GenBank/DDBJ databases">
        <title>Complete genome sequence of Deefgea sp. D17.</title>
        <authorList>
            <person name="Bae J.-W."/>
            <person name="Han J.E."/>
        </authorList>
    </citation>
    <scope>NUCLEOTIDE SEQUENCE [LARGE SCALE GENOMIC DNA]</scope>
    <source>
        <strain evidence="2 3">D17</strain>
    </source>
</reference>
<gene>
    <name evidence="2" type="ORF">HQN60_12015</name>
</gene>
<feature type="domain" description="Uracil-DNA glycosylase-like" evidence="1">
    <location>
        <begin position="13"/>
        <end position="156"/>
    </location>
</feature>
<dbReference type="Gene3D" id="3.40.470.10">
    <property type="entry name" value="Uracil-DNA glycosylase-like domain"/>
    <property type="match status" value="1"/>
</dbReference>
<dbReference type="KEGG" id="dee:HQN60_12015"/>
<dbReference type="GO" id="GO:0033958">
    <property type="term" value="F:DNA-deoxyinosine glycosylase activity"/>
    <property type="evidence" value="ECO:0007669"/>
    <property type="project" value="UniProtKB-EC"/>
</dbReference>
<keyword evidence="3" id="KW-1185">Reference proteome</keyword>
<evidence type="ECO:0000259" key="1">
    <source>
        <dbReference type="Pfam" id="PF03167"/>
    </source>
</evidence>
<proteinExistence type="predicted"/>
<sequence length="165" mass="18256">MTLRQKSSFNAVFDAHSRILILGSLPGDASLNAGHYYAHPRNAFWPIISQLIAIDLTPLPFAERYPLIQQYGIALWDVVQQASRVGSLDTAIQTPQFNPLDAWCRAQPQLQLVAFNGQAAAKYGSKLIPGYIEQVVLPSSSPAHTLNVSHKTEAWLTTLRPYLTT</sequence>
<organism evidence="2 3">
    <name type="scientific">Deefgea piscis</name>
    <dbReference type="NCBI Taxonomy" id="2739061"/>
    <lineage>
        <taxon>Bacteria</taxon>
        <taxon>Pseudomonadati</taxon>
        <taxon>Pseudomonadota</taxon>
        <taxon>Betaproteobacteria</taxon>
        <taxon>Neisseriales</taxon>
        <taxon>Chitinibacteraceae</taxon>
        <taxon>Deefgea</taxon>
    </lineage>
</organism>
<dbReference type="InterPro" id="IPR036895">
    <property type="entry name" value="Uracil-DNA_glycosylase-like_sf"/>
</dbReference>
<dbReference type="InterPro" id="IPR026353">
    <property type="entry name" value="Hypoxan-DNA_Glyclase"/>
</dbReference>
<dbReference type="RefSeq" id="WP_173533870.1">
    <property type="nucleotide sequence ID" value="NZ_CP054143.1"/>
</dbReference>
<dbReference type="CDD" id="cd10032">
    <property type="entry name" value="UDG-F6_HDG"/>
    <property type="match status" value="1"/>
</dbReference>
<dbReference type="NCBIfam" id="TIGR04274">
    <property type="entry name" value="hypoxanDNAglyco"/>
    <property type="match status" value="1"/>
</dbReference>
<protein>
    <submittedName>
        <fullName evidence="2">DNA-deoxyinosine glycosylase</fullName>
        <ecNumber evidence="2">3.2.2.15</ecNumber>
    </submittedName>
</protein>
<keyword evidence="2" id="KW-0378">Hydrolase</keyword>
<name>A0A6M8STI0_9NEIS</name>